<accession>A0AAV1TNI6</accession>
<name>A0AAV1TNI6_9STRA</name>
<evidence type="ECO:0000313" key="2">
    <source>
        <dbReference type="Proteomes" id="UP001162060"/>
    </source>
</evidence>
<proteinExistence type="predicted"/>
<evidence type="ECO:0000313" key="1">
    <source>
        <dbReference type="EMBL" id="CAK7923989.1"/>
    </source>
</evidence>
<dbReference type="EMBL" id="CAKLBY020000071">
    <property type="protein sequence ID" value="CAK7923989.1"/>
    <property type="molecule type" value="Genomic_DNA"/>
</dbReference>
<sequence>MVCWGEDRFTLLATLVLSRPRIGVQPYVEHVAIVGHDDDLAVERYMAERRVEQFRPV</sequence>
<gene>
    <name evidence="1" type="ORF">PM001_LOCUS9139</name>
</gene>
<protein>
    <submittedName>
        <fullName evidence="1">Uncharacterized protein</fullName>
    </submittedName>
</protein>
<reference evidence="1" key="1">
    <citation type="submission" date="2024-01" db="EMBL/GenBank/DDBJ databases">
        <authorList>
            <person name="Webb A."/>
        </authorList>
    </citation>
    <scope>NUCLEOTIDE SEQUENCE</scope>
    <source>
        <strain evidence="1">Pm1</strain>
    </source>
</reference>
<dbReference type="Proteomes" id="UP001162060">
    <property type="component" value="Unassembled WGS sequence"/>
</dbReference>
<organism evidence="1 2">
    <name type="scientific">Peronospora matthiolae</name>
    <dbReference type="NCBI Taxonomy" id="2874970"/>
    <lineage>
        <taxon>Eukaryota</taxon>
        <taxon>Sar</taxon>
        <taxon>Stramenopiles</taxon>
        <taxon>Oomycota</taxon>
        <taxon>Peronosporomycetes</taxon>
        <taxon>Peronosporales</taxon>
        <taxon>Peronosporaceae</taxon>
        <taxon>Peronospora</taxon>
    </lineage>
</organism>
<dbReference type="AlphaFoldDB" id="A0AAV1TNI6"/>
<comment type="caution">
    <text evidence="1">The sequence shown here is derived from an EMBL/GenBank/DDBJ whole genome shotgun (WGS) entry which is preliminary data.</text>
</comment>